<protein>
    <submittedName>
        <fullName evidence="2">Tumor necrosis factor receptor superfamily member 4</fullName>
    </submittedName>
</protein>
<comment type="caution">
    <text evidence="2">The sequence shown here is derived from an EMBL/GenBank/DDBJ whole genome shotgun (WGS) entry which is preliminary data.</text>
</comment>
<feature type="compositionally biased region" description="Polar residues" evidence="1">
    <location>
        <begin position="76"/>
        <end position="85"/>
    </location>
</feature>
<gene>
    <name evidence="2" type="ORF">C0J50_22158</name>
</gene>
<dbReference type="Proteomes" id="UP001205998">
    <property type="component" value="Unassembled WGS sequence"/>
</dbReference>
<organism evidence="2 3">
    <name type="scientific">Silurus asotus</name>
    <name type="common">Amur catfish</name>
    <name type="synonym">Parasilurus asotus</name>
    <dbReference type="NCBI Taxonomy" id="30991"/>
    <lineage>
        <taxon>Eukaryota</taxon>
        <taxon>Metazoa</taxon>
        <taxon>Chordata</taxon>
        <taxon>Craniata</taxon>
        <taxon>Vertebrata</taxon>
        <taxon>Euteleostomi</taxon>
        <taxon>Actinopterygii</taxon>
        <taxon>Neopterygii</taxon>
        <taxon>Teleostei</taxon>
        <taxon>Ostariophysi</taxon>
        <taxon>Siluriformes</taxon>
        <taxon>Siluridae</taxon>
        <taxon>Silurus</taxon>
    </lineage>
</organism>
<dbReference type="AlphaFoldDB" id="A0AAD5FIP2"/>
<name>A0AAD5FIP2_SILAS</name>
<feature type="compositionally biased region" description="Low complexity" evidence="1">
    <location>
        <begin position="42"/>
        <end position="59"/>
    </location>
</feature>
<evidence type="ECO:0000313" key="2">
    <source>
        <dbReference type="EMBL" id="KAI5618176.1"/>
    </source>
</evidence>
<dbReference type="SUPFAM" id="SSF57586">
    <property type="entry name" value="TNF receptor-like"/>
    <property type="match status" value="1"/>
</dbReference>
<evidence type="ECO:0000313" key="3">
    <source>
        <dbReference type="Proteomes" id="UP001205998"/>
    </source>
</evidence>
<keyword evidence="2" id="KW-0675">Receptor</keyword>
<keyword evidence="3" id="KW-1185">Reference proteome</keyword>
<accession>A0AAD5FIP2</accession>
<reference evidence="2" key="1">
    <citation type="submission" date="2018-07" db="EMBL/GenBank/DDBJ databases">
        <title>Comparative genomics of catfishes provides insights into carnivory and benthic adaptation.</title>
        <authorList>
            <person name="Zhang Y."/>
            <person name="Wang D."/>
            <person name="Peng Z."/>
            <person name="Zheng S."/>
            <person name="Shao F."/>
            <person name="Tao W."/>
        </authorList>
    </citation>
    <scope>NUCLEOTIDE SEQUENCE</scope>
    <source>
        <strain evidence="2">Chongqing</strain>
    </source>
</reference>
<feature type="region of interest" description="Disordered" evidence="1">
    <location>
        <begin position="32"/>
        <end position="108"/>
    </location>
</feature>
<dbReference type="EMBL" id="MU551696">
    <property type="protein sequence ID" value="KAI5618176.1"/>
    <property type="molecule type" value="Genomic_DNA"/>
</dbReference>
<sequence length="108" mass="11704">MVYNVSCSNSNDAVCDCESGYKCNDKSCTQCEKIPTPPPPTTTTTTTPPASNTTRTTTTSSVMPIILSHGSFWGSKKTSAESSQCTEDEEVPMPVQEVCGQKEWQEEV</sequence>
<evidence type="ECO:0000256" key="1">
    <source>
        <dbReference type="SAM" id="MobiDB-lite"/>
    </source>
</evidence>
<proteinExistence type="predicted"/>